<keyword evidence="1" id="KW-0472">Membrane</keyword>
<comment type="caution">
    <text evidence="2">The sequence shown here is derived from an EMBL/GenBank/DDBJ whole genome shotgun (WGS) entry which is preliminary data.</text>
</comment>
<protein>
    <submittedName>
        <fullName evidence="2">DUF805 domain-containing protein</fullName>
    </submittedName>
</protein>
<feature type="transmembrane region" description="Helical" evidence="1">
    <location>
        <begin position="92"/>
        <end position="113"/>
    </location>
</feature>
<dbReference type="Pfam" id="PF05656">
    <property type="entry name" value="DUF805"/>
    <property type="match status" value="1"/>
</dbReference>
<dbReference type="RefSeq" id="WP_205050755.1">
    <property type="nucleotide sequence ID" value="NZ_JACJKX010000015.1"/>
</dbReference>
<keyword evidence="1" id="KW-1133">Transmembrane helix</keyword>
<feature type="transmembrane region" description="Helical" evidence="1">
    <location>
        <begin position="21"/>
        <end position="41"/>
    </location>
</feature>
<keyword evidence="1" id="KW-0812">Transmembrane</keyword>
<dbReference type="PANTHER" id="PTHR34980:SF2">
    <property type="entry name" value="INNER MEMBRANE PROTEIN YHAH-RELATED"/>
    <property type="match status" value="1"/>
</dbReference>
<keyword evidence="3" id="KW-1185">Reference proteome</keyword>
<evidence type="ECO:0000313" key="2">
    <source>
        <dbReference type="EMBL" id="MBM6929168.1"/>
    </source>
</evidence>
<dbReference type="EMBL" id="JACJKX010000015">
    <property type="protein sequence ID" value="MBM6929168.1"/>
    <property type="molecule type" value="Genomic_DNA"/>
</dbReference>
<dbReference type="PANTHER" id="PTHR34980">
    <property type="entry name" value="INNER MEMBRANE PROTEIN-RELATED-RELATED"/>
    <property type="match status" value="1"/>
</dbReference>
<reference evidence="2 3" key="1">
    <citation type="journal article" date="2021" name="Sci. Rep.">
        <title>The distribution of antibiotic resistance genes in chicken gut microbiota commensals.</title>
        <authorList>
            <person name="Juricova H."/>
            <person name="Matiasovicova J."/>
            <person name="Kubasova T."/>
            <person name="Cejkova D."/>
            <person name="Rychlik I."/>
        </authorList>
    </citation>
    <scope>NUCLEOTIDE SEQUENCE [LARGE SCALE GENOMIC DNA]</scope>
    <source>
        <strain evidence="2 3">An562</strain>
    </source>
</reference>
<dbReference type="Proteomes" id="UP000777002">
    <property type="component" value="Unassembled WGS sequence"/>
</dbReference>
<organism evidence="2 3">
    <name type="scientific">Parasutterella secunda</name>
    <dbReference type="NCBI Taxonomy" id="626947"/>
    <lineage>
        <taxon>Bacteria</taxon>
        <taxon>Pseudomonadati</taxon>
        <taxon>Pseudomonadota</taxon>
        <taxon>Betaproteobacteria</taxon>
        <taxon>Burkholderiales</taxon>
        <taxon>Sutterellaceae</taxon>
        <taxon>Parasutterella</taxon>
    </lineage>
</organism>
<accession>A0ABS2GTM4</accession>
<sequence>MLKLFFSFSGRVNRGRFWAVIAFWWLVRLGVPYLLYSFAMLPGQSLDIQDATASPEIFEAGKLYAVLTAISLVSTVSVAVRRLHDFDASGLWAILLFVPGIEFIACLVIGLIGSQRGANRYGLNPLGQENVYFPGNDEMRVKELKDLAALFEKGLLSEAEYEKAKRSILK</sequence>
<dbReference type="InterPro" id="IPR008523">
    <property type="entry name" value="DUF805"/>
</dbReference>
<feature type="transmembrane region" description="Helical" evidence="1">
    <location>
        <begin position="61"/>
        <end position="80"/>
    </location>
</feature>
<evidence type="ECO:0000313" key="3">
    <source>
        <dbReference type="Proteomes" id="UP000777002"/>
    </source>
</evidence>
<gene>
    <name evidence="2" type="ORF">H5985_07800</name>
</gene>
<name>A0ABS2GTM4_9BURK</name>
<proteinExistence type="predicted"/>
<evidence type="ECO:0000256" key="1">
    <source>
        <dbReference type="SAM" id="Phobius"/>
    </source>
</evidence>